<gene>
    <name evidence="1" type="ORF">PPENT_87.1.T1820019</name>
</gene>
<organism evidence="1 2">
    <name type="scientific">Paramecium pentaurelia</name>
    <dbReference type="NCBI Taxonomy" id="43138"/>
    <lineage>
        <taxon>Eukaryota</taxon>
        <taxon>Sar</taxon>
        <taxon>Alveolata</taxon>
        <taxon>Ciliophora</taxon>
        <taxon>Intramacronucleata</taxon>
        <taxon>Oligohymenophorea</taxon>
        <taxon>Peniculida</taxon>
        <taxon>Parameciidae</taxon>
        <taxon>Paramecium</taxon>
    </lineage>
</organism>
<reference evidence="1" key="1">
    <citation type="submission" date="2021-01" db="EMBL/GenBank/DDBJ databases">
        <authorList>
            <consortium name="Genoscope - CEA"/>
            <person name="William W."/>
        </authorList>
    </citation>
    <scope>NUCLEOTIDE SEQUENCE</scope>
</reference>
<comment type="caution">
    <text evidence="1">The sequence shown here is derived from an EMBL/GenBank/DDBJ whole genome shotgun (WGS) entry which is preliminary data.</text>
</comment>
<sequence length="103" mass="12419">MQSKRFDNFYIIYLKGTKLVIKINQLQKGMKSFKNQSNRMNLIIKVILRRIFLKCFRNNKMLLSRQYKIFQGNCLKALRVNCDKLFNKQYKSIFNSNLSSCFF</sequence>
<evidence type="ECO:0000313" key="1">
    <source>
        <dbReference type="EMBL" id="CAD8213624.1"/>
    </source>
</evidence>
<accession>A0A8S1YQ70</accession>
<protein>
    <submittedName>
        <fullName evidence="1">Uncharacterized protein</fullName>
    </submittedName>
</protein>
<proteinExistence type="predicted"/>
<name>A0A8S1YQ70_9CILI</name>
<dbReference type="Proteomes" id="UP000689195">
    <property type="component" value="Unassembled WGS sequence"/>
</dbReference>
<keyword evidence="2" id="KW-1185">Reference proteome</keyword>
<dbReference type="EMBL" id="CAJJDO010000182">
    <property type="protein sequence ID" value="CAD8213624.1"/>
    <property type="molecule type" value="Genomic_DNA"/>
</dbReference>
<evidence type="ECO:0000313" key="2">
    <source>
        <dbReference type="Proteomes" id="UP000689195"/>
    </source>
</evidence>
<dbReference type="AlphaFoldDB" id="A0A8S1YQ70"/>